<accession>A0A328PFL3</accession>
<name>A0A328PFL3_9EURY</name>
<gene>
    <name evidence="1" type="ORF">DPC56_04705</name>
</gene>
<evidence type="ECO:0000313" key="2">
    <source>
        <dbReference type="Proteomes" id="UP000249782"/>
    </source>
</evidence>
<reference evidence="1 2" key="1">
    <citation type="submission" date="2018-06" db="EMBL/GenBank/DDBJ databases">
        <title>Draft genome sequence of hyperthermophilic methanogen Methanothermobacter tenebrarum sp. MCM-B 1447.</title>
        <authorList>
            <person name="Pore S.D."/>
            <person name="Dagar S."/>
            <person name="Dhakephalkar P.K."/>
        </authorList>
    </citation>
    <scope>NUCLEOTIDE SEQUENCE [LARGE SCALE GENOMIC DNA]</scope>
    <source>
        <strain evidence="1 2">MCM B 1447</strain>
    </source>
</reference>
<organism evidence="1 2">
    <name type="scientific">Methanothermobacter tenebrarum</name>
    <dbReference type="NCBI Taxonomy" id="680118"/>
    <lineage>
        <taxon>Archaea</taxon>
        <taxon>Methanobacteriati</taxon>
        <taxon>Methanobacteriota</taxon>
        <taxon>Methanomada group</taxon>
        <taxon>Methanobacteria</taxon>
        <taxon>Methanobacteriales</taxon>
        <taxon>Methanobacteriaceae</taxon>
        <taxon>Methanothermobacter</taxon>
    </lineage>
</organism>
<keyword evidence="2" id="KW-1185">Reference proteome</keyword>
<evidence type="ECO:0000313" key="1">
    <source>
        <dbReference type="EMBL" id="RAO79222.1"/>
    </source>
</evidence>
<dbReference type="AlphaFoldDB" id="A0A328PFL3"/>
<dbReference type="Proteomes" id="UP000249782">
    <property type="component" value="Unassembled WGS sequence"/>
</dbReference>
<protein>
    <submittedName>
        <fullName evidence="1">Uncharacterized protein</fullName>
    </submittedName>
</protein>
<sequence length="80" mass="9039">MKISHPGLQENIELLGDVIGIELTDAETEVPIGTHRDILAIEPRTERKIAIKNQFGTTDHTPSRTTHNIHGWYKSRCCCM</sequence>
<dbReference type="EMBL" id="QLOE01000004">
    <property type="protein sequence ID" value="RAO79222.1"/>
    <property type="molecule type" value="Genomic_DNA"/>
</dbReference>
<proteinExistence type="predicted"/>
<comment type="caution">
    <text evidence="1">The sequence shown here is derived from an EMBL/GenBank/DDBJ whole genome shotgun (WGS) entry which is preliminary data.</text>
</comment>